<dbReference type="PANTHER" id="PTHR43384">
    <property type="entry name" value="SEPTUM SITE-DETERMINING PROTEIN MIND HOMOLOG, CHLOROPLASTIC-RELATED"/>
    <property type="match status" value="1"/>
</dbReference>
<dbReference type="GO" id="GO:0005524">
    <property type="term" value="F:ATP binding"/>
    <property type="evidence" value="ECO:0007669"/>
    <property type="project" value="UniProtKB-KW"/>
</dbReference>
<dbReference type="InterPro" id="IPR002586">
    <property type="entry name" value="CobQ/CobB/MinD/ParA_Nub-bd_dom"/>
</dbReference>
<feature type="domain" description="CobQ/CobB/MinD/ParA nucleotide binding" evidence="3">
    <location>
        <begin position="31"/>
        <end position="246"/>
    </location>
</feature>
<dbReference type="GO" id="GO:0016887">
    <property type="term" value="F:ATP hydrolysis activity"/>
    <property type="evidence" value="ECO:0007669"/>
    <property type="project" value="TreeGrafter"/>
</dbReference>
<evidence type="ECO:0000259" key="3">
    <source>
        <dbReference type="Pfam" id="PF01656"/>
    </source>
</evidence>
<evidence type="ECO:0000256" key="2">
    <source>
        <dbReference type="ARBA" id="ARBA00022840"/>
    </source>
</evidence>
<protein>
    <submittedName>
        <fullName evidence="4">MinD/ParA family protein</fullName>
    </submittedName>
</protein>
<dbReference type="GO" id="GO:0051782">
    <property type="term" value="P:negative regulation of cell division"/>
    <property type="evidence" value="ECO:0007669"/>
    <property type="project" value="TreeGrafter"/>
</dbReference>
<dbReference type="AlphaFoldDB" id="A0A4V5MQS4"/>
<keyword evidence="1" id="KW-0547">Nucleotide-binding</keyword>
<dbReference type="GO" id="GO:0005829">
    <property type="term" value="C:cytosol"/>
    <property type="evidence" value="ECO:0007669"/>
    <property type="project" value="TreeGrafter"/>
</dbReference>
<name>A0A4V5MQS4_9NEIS</name>
<dbReference type="InterPro" id="IPR027417">
    <property type="entry name" value="P-loop_NTPase"/>
</dbReference>
<dbReference type="Gene3D" id="3.40.50.300">
    <property type="entry name" value="P-loop containing nucleotide triphosphate hydrolases"/>
    <property type="match status" value="1"/>
</dbReference>
<evidence type="ECO:0000256" key="1">
    <source>
        <dbReference type="ARBA" id="ARBA00022741"/>
    </source>
</evidence>
<sequence>MQQVSSGPWSDQAAGLRKLVARPGCRSVGFNGGRGGCGSTTLAINLAAALAERHRSVILLDEFDGMSNAAHRLRLEMRYRLEHALRRQVSLADTLIPTPAGFGILPVTARPQQLAALNERELEWLSAEFEALTGDADFLLLDTRPATGAGVPSLSLAADDVLVIVTNRAESITDAYATIKLLYTEYARREFRVLANRVGTLGEAELLYGRIREVAQQYLGKAVKLRLCGYVPEDEKLKRATRLGKTVIDAFPDTEASHAFRQLADSMLRWKRPSQGGDSATGFVYRLVESSRIFSDQLGQQ</sequence>
<dbReference type="SUPFAM" id="SSF52540">
    <property type="entry name" value="P-loop containing nucleoside triphosphate hydrolases"/>
    <property type="match status" value="1"/>
</dbReference>
<dbReference type="Proteomes" id="UP000310016">
    <property type="component" value="Unassembled WGS sequence"/>
</dbReference>
<dbReference type="InterPro" id="IPR050625">
    <property type="entry name" value="ParA/MinD_ATPase"/>
</dbReference>
<evidence type="ECO:0000313" key="5">
    <source>
        <dbReference type="Proteomes" id="UP000310016"/>
    </source>
</evidence>
<gene>
    <name evidence="4" type="ORF">FAZ21_12825</name>
</gene>
<dbReference type="Pfam" id="PF01656">
    <property type="entry name" value="CbiA"/>
    <property type="match status" value="1"/>
</dbReference>
<keyword evidence="2" id="KW-0067">ATP-binding</keyword>
<dbReference type="EMBL" id="SUMF01000014">
    <property type="protein sequence ID" value="TJZ72918.1"/>
    <property type="molecule type" value="Genomic_DNA"/>
</dbReference>
<dbReference type="PANTHER" id="PTHR43384:SF4">
    <property type="entry name" value="CELLULOSE BIOSYNTHESIS PROTEIN BCSQ-RELATED"/>
    <property type="match status" value="1"/>
</dbReference>
<evidence type="ECO:0000313" key="4">
    <source>
        <dbReference type="EMBL" id="TJZ72918.1"/>
    </source>
</evidence>
<keyword evidence="5" id="KW-1185">Reference proteome</keyword>
<reference evidence="4 5" key="1">
    <citation type="submission" date="2019-04" db="EMBL/GenBank/DDBJ databases">
        <title>Chitiniphilus eburnea sp. nov., a novel chitinolytic bacterium isolated from aquaculture sludge.</title>
        <authorList>
            <person name="Sheng M."/>
        </authorList>
    </citation>
    <scope>NUCLEOTIDE SEQUENCE [LARGE SCALE GENOMIC DNA]</scope>
    <source>
        <strain evidence="4 5">HX-2-15</strain>
    </source>
</reference>
<proteinExistence type="predicted"/>
<accession>A0A4V5MQS4</accession>
<dbReference type="GO" id="GO:0009898">
    <property type="term" value="C:cytoplasmic side of plasma membrane"/>
    <property type="evidence" value="ECO:0007669"/>
    <property type="project" value="TreeGrafter"/>
</dbReference>
<dbReference type="OrthoDB" id="5296586at2"/>
<comment type="caution">
    <text evidence="4">The sequence shown here is derived from an EMBL/GenBank/DDBJ whole genome shotgun (WGS) entry which is preliminary data.</text>
</comment>
<organism evidence="4 5">
    <name type="scientific">Chitiniphilus eburneus</name>
    <dbReference type="NCBI Taxonomy" id="2571148"/>
    <lineage>
        <taxon>Bacteria</taxon>
        <taxon>Pseudomonadati</taxon>
        <taxon>Pseudomonadota</taxon>
        <taxon>Betaproteobacteria</taxon>
        <taxon>Neisseriales</taxon>
        <taxon>Chitinibacteraceae</taxon>
        <taxon>Chitiniphilus</taxon>
    </lineage>
</organism>